<dbReference type="GO" id="GO:0030136">
    <property type="term" value="C:clathrin-coated vesicle"/>
    <property type="evidence" value="ECO:0007669"/>
    <property type="project" value="TreeGrafter"/>
</dbReference>
<reference evidence="2" key="1">
    <citation type="submission" date="2025-08" db="UniProtKB">
        <authorList>
            <consortium name="Ensembl"/>
        </authorList>
    </citation>
    <scope>IDENTIFICATION</scope>
</reference>
<dbReference type="Ensembl" id="ENSEBUT00000001676.1">
    <property type="protein sequence ID" value="ENSEBUP00000001352.1"/>
    <property type="gene ID" value="ENSEBUG00000001202.1"/>
</dbReference>
<reference evidence="2" key="2">
    <citation type="submission" date="2025-09" db="UniProtKB">
        <authorList>
            <consortium name="Ensembl"/>
        </authorList>
    </citation>
    <scope>IDENTIFICATION</scope>
</reference>
<dbReference type="GO" id="GO:0015629">
    <property type="term" value="C:actin cytoskeleton"/>
    <property type="evidence" value="ECO:0007669"/>
    <property type="project" value="TreeGrafter"/>
</dbReference>
<feature type="region of interest" description="Disordered" evidence="1">
    <location>
        <begin position="111"/>
        <end position="147"/>
    </location>
</feature>
<organism evidence="2 3">
    <name type="scientific">Eptatretus burgeri</name>
    <name type="common">Inshore hagfish</name>
    <dbReference type="NCBI Taxonomy" id="7764"/>
    <lineage>
        <taxon>Eukaryota</taxon>
        <taxon>Metazoa</taxon>
        <taxon>Chordata</taxon>
        <taxon>Craniata</taxon>
        <taxon>Vertebrata</taxon>
        <taxon>Cyclostomata</taxon>
        <taxon>Myxini</taxon>
        <taxon>Myxiniformes</taxon>
        <taxon>Myxinidae</taxon>
        <taxon>Eptatretinae</taxon>
        <taxon>Eptatretus</taxon>
    </lineage>
</organism>
<evidence type="ECO:0000256" key="1">
    <source>
        <dbReference type="SAM" id="MobiDB-lite"/>
    </source>
</evidence>
<evidence type="ECO:0000313" key="3">
    <source>
        <dbReference type="Proteomes" id="UP000694388"/>
    </source>
</evidence>
<dbReference type="PANTHER" id="PTHR14938">
    <property type="entry name" value="HCLS1-ASSOCIATED PROTEIN X-1"/>
    <property type="match status" value="1"/>
</dbReference>
<dbReference type="AlphaFoldDB" id="A0A8C4N5F5"/>
<dbReference type="GO" id="GO:0016529">
    <property type="term" value="C:sarcoplasmic reticulum"/>
    <property type="evidence" value="ECO:0007669"/>
    <property type="project" value="TreeGrafter"/>
</dbReference>
<dbReference type="Proteomes" id="UP000694388">
    <property type="component" value="Unplaced"/>
</dbReference>
<dbReference type="GO" id="GO:0043066">
    <property type="term" value="P:negative regulation of apoptotic process"/>
    <property type="evidence" value="ECO:0007669"/>
    <property type="project" value="InterPro"/>
</dbReference>
<proteinExistence type="predicted"/>
<name>A0A8C4N5F5_EPTBU</name>
<dbReference type="PANTHER" id="PTHR14938:SF2">
    <property type="entry name" value="HCLS1-ASSOCIATED PROTEIN X-1"/>
    <property type="match status" value="1"/>
</dbReference>
<dbReference type="GO" id="GO:0005739">
    <property type="term" value="C:mitochondrion"/>
    <property type="evidence" value="ECO:0007669"/>
    <property type="project" value="TreeGrafter"/>
</dbReference>
<dbReference type="GO" id="GO:0030833">
    <property type="term" value="P:regulation of actin filament polymerization"/>
    <property type="evidence" value="ECO:0007669"/>
    <property type="project" value="TreeGrafter"/>
</dbReference>
<evidence type="ECO:0000313" key="2">
    <source>
        <dbReference type="Ensembl" id="ENSEBUP00000001352.1"/>
    </source>
</evidence>
<evidence type="ECO:0008006" key="4">
    <source>
        <dbReference type="Google" id="ProtNLM"/>
    </source>
</evidence>
<dbReference type="GO" id="GO:0016324">
    <property type="term" value="C:apical plasma membrane"/>
    <property type="evidence" value="ECO:0007669"/>
    <property type="project" value="TreeGrafter"/>
</dbReference>
<dbReference type="InterPro" id="IPR017248">
    <property type="entry name" value="HAX-1"/>
</dbReference>
<accession>A0A8C4N5F5</accession>
<keyword evidence="3" id="KW-1185">Reference proteome</keyword>
<protein>
    <recommendedName>
        <fullName evidence="4">HCLS1-associated protein X-1</fullName>
    </recommendedName>
</protein>
<sequence length="230" mass="26518">MDLKDVIRGLFGFGVHRTERPRTDDPPSGSLWGCYDDEDDYDDGDDCRLPFGNHHGEAFPNPHDPFRAMDDFMRMFESMFDSVPHAEPFLNGGERPRSLRDFMLKYPDGHLPQGDDDVPTVDEHKQYDSGGTTPGKRMHSPFVKEDNDLDNRVSSERLGGFKELLPREPKASIFRSYSIIRKTLPDGAIEERRTVYNDEGKQTTVKRFPPTRDEHVPSNEDNILSWLFRK</sequence>